<evidence type="ECO:0000313" key="2">
    <source>
        <dbReference type="EMBL" id="SEG69296.1"/>
    </source>
</evidence>
<dbReference type="Proteomes" id="UP000236728">
    <property type="component" value="Unassembled WGS sequence"/>
</dbReference>
<evidence type="ECO:0000256" key="1">
    <source>
        <dbReference type="SAM" id="Phobius"/>
    </source>
</evidence>
<feature type="transmembrane region" description="Helical" evidence="1">
    <location>
        <begin position="108"/>
        <end position="129"/>
    </location>
</feature>
<keyword evidence="1" id="KW-0472">Membrane</keyword>
<protein>
    <recommendedName>
        <fullName evidence="4">Zinc-finger</fullName>
    </recommendedName>
</protein>
<keyword evidence="3" id="KW-1185">Reference proteome</keyword>
<proteinExistence type="predicted"/>
<evidence type="ECO:0000313" key="3">
    <source>
        <dbReference type="Proteomes" id="UP000236728"/>
    </source>
</evidence>
<keyword evidence="1" id="KW-1133">Transmembrane helix</keyword>
<dbReference type="AlphaFoldDB" id="A0A1H6CAA9"/>
<reference evidence="2 3" key="1">
    <citation type="submission" date="2016-10" db="EMBL/GenBank/DDBJ databases">
        <authorList>
            <person name="de Groot N.N."/>
        </authorList>
    </citation>
    <scope>NUCLEOTIDE SEQUENCE [LARGE SCALE GENOMIC DNA]</scope>
    <source>
        <strain evidence="2 3">DSM 22489</strain>
    </source>
</reference>
<sequence length="176" mass="19231">MNMTMKTRIDCKECKELLPDLLLDPQAVAEHAGAAEHMKTCAACHSEYEGLRATFALMDEWTAPEPSTYFDTRLHARLREEMAAQPEGLWERLRSFVLYSTGRQFRPIVAGAMGCLLLLGGAGTFAGVYQPWNHGAASSATVNDLKILDNNAQAEQQLNQLLDDGSSPDSSAAPTT</sequence>
<keyword evidence="1" id="KW-0812">Transmembrane</keyword>
<dbReference type="EMBL" id="FNVA01000009">
    <property type="protein sequence ID" value="SEG69296.1"/>
    <property type="molecule type" value="Genomic_DNA"/>
</dbReference>
<organism evidence="2 3">
    <name type="scientific">Bryocella elongata</name>
    <dbReference type="NCBI Taxonomy" id="863522"/>
    <lineage>
        <taxon>Bacteria</taxon>
        <taxon>Pseudomonadati</taxon>
        <taxon>Acidobacteriota</taxon>
        <taxon>Terriglobia</taxon>
        <taxon>Terriglobales</taxon>
        <taxon>Acidobacteriaceae</taxon>
        <taxon>Bryocella</taxon>
    </lineage>
</organism>
<dbReference type="RefSeq" id="WP_235011776.1">
    <property type="nucleotide sequence ID" value="NZ_FNVA01000009.1"/>
</dbReference>
<evidence type="ECO:0008006" key="4">
    <source>
        <dbReference type="Google" id="ProtNLM"/>
    </source>
</evidence>
<name>A0A1H6CAA9_9BACT</name>
<accession>A0A1H6CAA9</accession>
<gene>
    <name evidence="2" type="ORF">SAMN05421819_4334</name>
</gene>